<evidence type="ECO:0000313" key="6">
    <source>
        <dbReference type="Proteomes" id="UP000239522"/>
    </source>
</evidence>
<evidence type="ECO:0000259" key="3">
    <source>
        <dbReference type="Pfam" id="PF08541"/>
    </source>
</evidence>
<keyword evidence="6" id="KW-1185">Reference proteome</keyword>
<evidence type="ECO:0000259" key="4">
    <source>
        <dbReference type="Pfam" id="PF08545"/>
    </source>
</evidence>
<dbReference type="InterPro" id="IPR013747">
    <property type="entry name" value="ACP_syn_III_C"/>
</dbReference>
<comment type="caution">
    <text evidence="5">The sequence shown here is derived from an EMBL/GenBank/DDBJ whole genome shotgun (WGS) entry which is preliminary data.</text>
</comment>
<keyword evidence="1" id="KW-0808">Transferase</keyword>
<evidence type="ECO:0000313" key="5">
    <source>
        <dbReference type="EMBL" id="PQB07800.1"/>
    </source>
</evidence>
<accession>A0A2S7KYV7</accession>
<dbReference type="AlphaFoldDB" id="A0A2S7KYV7"/>
<reference evidence="5 6" key="1">
    <citation type="submission" date="2016-11" db="EMBL/GenBank/DDBJ databases">
        <title>Trade-off between light-utilization and light-protection in marine flavobacteria.</title>
        <authorList>
            <person name="Kumagai Y."/>
        </authorList>
    </citation>
    <scope>NUCLEOTIDE SEQUENCE [LARGE SCALE GENOMIC DNA]</scope>
    <source>
        <strain evidence="5 6">ATCC 700397</strain>
    </source>
</reference>
<dbReference type="Pfam" id="PF08545">
    <property type="entry name" value="ACP_syn_III"/>
    <property type="match status" value="1"/>
</dbReference>
<dbReference type="SUPFAM" id="SSF53901">
    <property type="entry name" value="Thiolase-like"/>
    <property type="match status" value="1"/>
</dbReference>
<dbReference type="GO" id="GO:0006633">
    <property type="term" value="P:fatty acid biosynthetic process"/>
    <property type="evidence" value="ECO:0007669"/>
    <property type="project" value="InterPro"/>
</dbReference>
<organism evidence="5 6">
    <name type="scientific">Polaribacter filamentus</name>
    <dbReference type="NCBI Taxonomy" id="53483"/>
    <lineage>
        <taxon>Bacteria</taxon>
        <taxon>Pseudomonadati</taxon>
        <taxon>Bacteroidota</taxon>
        <taxon>Flavobacteriia</taxon>
        <taxon>Flavobacteriales</taxon>
        <taxon>Flavobacteriaceae</taxon>
    </lineage>
</organism>
<dbReference type="CDD" id="cd00830">
    <property type="entry name" value="KAS_III"/>
    <property type="match status" value="1"/>
</dbReference>
<sequence>MISSKITGTGTFIPSLKKENTDFLNEKFLDSDGVALTSENDVIIEKFKAITGIQERRYARAEYTSSDLAFFAAQKAIEDAQINKEEIDYIIFAHNFGDVKRGAIQGDMLPSLATRVKCKLKIENPNCVAYDILFGCPGWIQGVIQAQAFIKAGIAKKCLVIGAETLSRVIDKYDRDSMIYSDGAGACIVEETTETDSGILSHATQTFAKEEAYYLHYGSSFNKKEDKNVRYIKMFGRKIYEFAITNVPAAMKMALDKSGVEISDVKKIFIHQANEKMDEAIVKRFFRLYKMSVPEGVMPMSIHKLGNSSVATVPTLLDLVLKGKIENQSVNKGDVIILASVGAGMNINAIVYKY</sequence>
<evidence type="ECO:0000256" key="1">
    <source>
        <dbReference type="ARBA" id="ARBA00022679"/>
    </source>
</evidence>
<dbReference type="PANTHER" id="PTHR34069:SF2">
    <property type="entry name" value="BETA-KETOACYL-[ACYL-CARRIER-PROTEIN] SYNTHASE III"/>
    <property type="match status" value="1"/>
</dbReference>
<dbReference type="GO" id="GO:0044550">
    <property type="term" value="P:secondary metabolite biosynthetic process"/>
    <property type="evidence" value="ECO:0007669"/>
    <property type="project" value="TreeGrafter"/>
</dbReference>
<dbReference type="GO" id="GO:0004315">
    <property type="term" value="F:3-oxoacyl-[acyl-carrier-protein] synthase activity"/>
    <property type="evidence" value="ECO:0007669"/>
    <property type="project" value="InterPro"/>
</dbReference>
<dbReference type="RefSeq" id="WP_104810005.1">
    <property type="nucleotide sequence ID" value="NZ_MQUA01000013.1"/>
</dbReference>
<keyword evidence="2" id="KW-0012">Acyltransferase</keyword>
<dbReference type="Pfam" id="PF08541">
    <property type="entry name" value="ACP_syn_III_C"/>
    <property type="match status" value="1"/>
</dbReference>
<dbReference type="InterPro" id="IPR013751">
    <property type="entry name" value="ACP_syn_III_N"/>
</dbReference>
<evidence type="ECO:0000256" key="2">
    <source>
        <dbReference type="ARBA" id="ARBA00023315"/>
    </source>
</evidence>
<dbReference type="Gene3D" id="3.40.47.10">
    <property type="match status" value="1"/>
</dbReference>
<name>A0A2S7KYV7_9FLAO</name>
<dbReference type="Proteomes" id="UP000239522">
    <property type="component" value="Unassembled WGS sequence"/>
</dbReference>
<proteinExistence type="predicted"/>
<dbReference type="InterPro" id="IPR016039">
    <property type="entry name" value="Thiolase-like"/>
</dbReference>
<dbReference type="EMBL" id="MQUA01000013">
    <property type="protein sequence ID" value="PQB07800.1"/>
    <property type="molecule type" value="Genomic_DNA"/>
</dbReference>
<gene>
    <name evidence="5" type="ORF">BST83_12040</name>
</gene>
<protein>
    <submittedName>
        <fullName evidence="5">3-oxoacyl-ACP synthase</fullName>
    </submittedName>
</protein>
<dbReference type="PANTHER" id="PTHR34069">
    <property type="entry name" value="3-OXOACYL-[ACYL-CARRIER-PROTEIN] SYNTHASE 3"/>
    <property type="match status" value="1"/>
</dbReference>
<dbReference type="OrthoDB" id="9815506at2"/>
<feature type="domain" description="Beta-ketoacyl-[acyl-carrier-protein] synthase III N-terminal" evidence="4">
    <location>
        <begin position="130"/>
        <end position="204"/>
    </location>
</feature>
<feature type="domain" description="Beta-ketoacyl-[acyl-carrier-protein] synthase III C-terminal" evidence="3">
    <location>
        <begin position="255"/>
        <end position="354"/>
    </location>
</feature>